<gene>
    <name evidence="2" type="ORF">FTUN_8322</name>
</gene>
<name>A0A6M5Z2P3_9BACT</name>
<keyword evidence="1" id="KW-0732">Signal</keyword>
<evidence type="ECO:0000256" key="1">
    <source>
        <dbReference type="SAM" id="SignalP"/>
    </source>
</evidence>
<sequence>MNRVRWCAVVISLTFTSMILAQKPDNKLPDAVVKALEKADALEVYSLGGQTTEVNGWHGAKVLGQTKVKSAADLTSMTAALKKGVADGDGGARCFIPRHGVRVAHAGKTYDFLICFECHWVYVFTDNSDKPLVLMIADAPQKAFNKLLTDAAVPLAPPKK</sequence>
<keyword evidence="3" id="KW-1185">Reference proteome</keyword>
<protein>
    <submittedName>
        <fullName evidence="2">Uncharacterized protein</fullName>
    </submittedName>
</protein>
<dbReference type="KEGG" id="ftj:FTUN_8322"/>
<dbReference type="Proteomes" id="UP000503447">
    <property type="component" value="Chromosome"/>
</dbReference>
<feature type="chain" id="PRO_5026805029" evidence="1">
    <location>
        <begin position="22"/>
        <end position="160"/>
    </location>
</feature>
<accession>A0A6M5Z2P3</accession>
<organism evidence="2 3">
    <name type="scientific">Frigoriglobus tundricola</name>
    <dbReference type="NCBI Taxonomy" id="2774151"/>
    <lineage>
        <taxon>Bacteria</taxon>
        <taxon>Pseudomonadati</taxon>
        <taxon>Planctomycetota</taxon>
        <taxon>Planctomycetia</taxon>
        <taxon>Gemmatales</taxon>
        <taxon>Gemmataceae</taxon>
        <taxon>Frigoriglobus</taxon>
    </lineage>
</organism>
<dbReference type="RefSeq" id="WP_171475388.1">
    <property type="nucleotide sequence ID" value="NZ_CP053452.2"/>
</dbReference>
<feature type="signal peptide" evidence="1">
    <location>
        <begin position="1"/>
        <end position="21"/>
    </location>
</feature>
<evidence type="ECO:0000313" key="3">
    <source>
        <dbReference type="Proteomes" id="UP000503447"/>
    </source>
</evidence>
<proteinExistence type="predicted"/>
<evidence type="ECO:0000313" key="2">
    <source>
        <dbReference type="EMBL" id="QJX00690.1"/>
    </source>
</evidence>
<dbReference type="AlphaFoldDB" id="A0A6M5Z2P3"/>
<dbReference type="EMBL" id="CP053452">
    <property type="protein sequence ID" value="QJX00690.1"/>
    <property type="molecule type" value="Genomic_DNA"/>
</dbReference>
<reference evidence="3" key="1">
    <citation type="submission" date="2020-05" db="EMBL/GenBank/DDBJ databases">
        <title>Frigoriglobus tundricola gen. nov., sp. nov., a psychrotolerant cellulolytic planctomycete of the family Gemmataceae with two divergent copies of 16S rRNA gene.</title>
        <authorList>
            <person name="Kulichevskaya I.S."/>
            <person name="Ivanova A.A."/>
            <person name="Naumoff D.G."/>
            <person name="Beletsky A.V."/>
            <person name="Rijpstra W.I.C."/>
            <person name="Sinninghe Damste J.S."/>
            <person name="Mardanov A.V."/>
            <person name="Ravin N.V."/>
            <person name="Dedysh S.N."/>
        </authorList>
    </citation>
    <scope>NUCLEOTIDE SEQUENCE [LARGE SCALE GENOMIC DNA]</scope>
    <source>
        <strain evidence="3">PL17</strain>
    </source>
</reference>